<name>A0A7R9KKJ2_9ACAR</name>
<keyword evidence="11" id="KW-0443">Lipid metabolism</keyword>
<dbReference type="GO" id="GO:0016020">
    <property type="term" value="C:membrane"/>
    <property type="evidence" value="ECO:0007669"/>
    <property type="project" value="UniProtKB-SubCell"/>
</dbReference>
<dbReference type="Pfam" id="PF00732">
    <property type="entry name" value="GMC_oxred_N"/>
    <property type="match status" value="1"/>
</dbReference>
<dbReference type="InterPro" id="IPR007867">
    <property type="entry name" value="GMC_OxRtase_C"/>
</dbReference>
<feature type="transmembrane region" description="Helical" evidence="14">
    <location>
        <begin position="20"/>
        <end position="43"/>
    </location>
</feature>
<evidence type="ECO:0000313" key="16">
    <source>
        <dbReference type="EMBL" id="CAD7624500.1"/>
    </source>
</evidence>
<dbReference type="Gene3D" id="3.30.560.10">
    <property type="entry name" value="Glucose Oxidase, domain 3"/>
    <property type="match status" value="2"/>
</dbReference>
<keyword evidence="17" id="KW-1185">Reference proteome</keyword>
<dbReference type="GO" id="GO:0050660">
    <property type="term" value="F:flavin adenine dinucleotide binding"/>
    <property type="evidence" value="ECO:0007669"/>
    <property type="project" value="InterPro"/>
</dbReference>
<feature type="non-terminal residue" evidence="16">
    <location>
        <position position="780"/>
    </location>
</feature>
<dbReference type="InterPro" id="IPR012132">
    <property type="entry name" value="GMC_OxRdtase"/>
</dbReference>
<evidence type="ECO:0000256" key="3">
    <source>
        <dbReference type="ARBA" id="ARBA00010790"/>
    </source>
</evidence>
<evidence type="ECO:0000256" key="11">
    <source>
        <dbReference type="ARBA" id="ARBA00023098"/>
    </source>
</evidence>
<evidence type="ECO:0000256" key="13">
    <source>
        <dbReference type="ARBA" id="ARBA00023160"/>
    </source>
</evidence>
<dbReference type="EMBL" id="CAJPIZ010002368">
    <property type="protein sequence ID" value="CAG2104930.1"/>
    <property type="molecule type" value="Genomic_DNA"/>
</dbReference>
<keyword evidence="10 14" id="KW-1133">Transmembrane helix</keyword>
<dbReference type="Proteomes" id="UP000759131">
    <property type="component" value="Unassembled WGS sequence"/>
</dbReference>
<dbReference type="InterPro" id="IPR000172">
    <property type="entry name" value="GMC_OxRdtase_N"/>
</dbReference>
<comment type="similarity">
    <text evidence="3">Belongs to the GMC oxidoreductase family.</text>
</comment>
<sequence>MDSLKYILHDYWVEETDPQIVVYPLMSGGPEIIMTIMLLWLLFVTKLGPNLMKHRNPFVLREIIMIYNFILVVINAYFVYASVKWLDYGRKSWLTRLPARNQWSDKAIGELPEKAFYAYTKLFDLFDTVFFVLRKKSNQVSFLHVYHHFMVPVLGYMTAKLCPQTVAVEVFCLLNSIVHTVMYSYYLLSAFGPQIQPYLWWKRYITRLQLIQFAILSIPIIISLYNGHATDYPIAIVWVGTQRQLIHDNTCARTQWQSSYDFIVVGAGAAGAVVANQLSLSQSVRVLLLEAGGPQSAVYNDIPGMLRNLLKDDVNEWLYYNEPNNNYGKQYAGGRVPEPRGKTLGGSSAHNNMAFNRGNRRGYDEWANTYGAVGWSYRDVLPVFREWENNTDRRIVYNEPEYHGTHGPIQITTPTNPDKIFQVFYKAFEDLGYKETDINGPNQTGYALWQSFVNSSGLRAGTGTVFVDPNPRPDNLHIICKALVTKIMFNGLTAIGVEFIVNDISYTVYANREVIVSGGAINSPQLLMLSGVGPKSHLNNFNITLVLDLPVGQHFVNHAVVSILLDVKQQYLHLLNESPQINVKQLSQLYANYHEVEWPNAMLFYYATNTTLHGAISLTRLKSEGTIRLQSTDPRLPPLIDPNWLSHPIDYDNTINALSFLFYILERTQVAHYIQPLPPFSAIGCPDCPDKQYLYECVNGLKCYIKYNTLSFWHPAGSCRMGAIERPDVVVDPQLRVKGANNLRVCDASVFPVIPNANTASASILVGYKCAKNIKQFYNL</sequence>
<feature type="transmembrane region" description="Helical" evidence="14">
    <location>
        <begin position="208"/>
        <end position="225"/>
    </location>
</feature>
<keyword evidence="4" id="KW-0444">Lipid biosynthesis</keyword>
<dbReference type="SUPFAM" id="SSF51905">
    <property type="entry name" value="FAD/NAD(P)-binding domain"/>
    <property type="match status" value="1"/>
</dbReference>
<feature type="transmembrane region" description="Helical" evidence="14">
    <location>
        <begin position="64"/>
        <end position="83"/>
    </location>
</feature>
<dbReference type="PROSITE" id="PS01188">
    <property type="entry name" value="ELO"/>
    <property type="match status" value="1"/>
</dbReference>
<evidence type="ECO:0000259" key="15">
    <source>
        <dbReference type="PROSITE" id="PS00624"/>
    </source>
</evidence>
<dbReference type="GO" id="GO:0009922">
    <property type="term" value="F:fatty acid elongase activity"/>
    <property type="evidence" value="ECO:0007669"/>
    <property type="project" value="InterPro"/>
</dbReference>
<gene>
    <name evidence="16" type="ORF">OSB1V03_LOCUS4944</name>
</gene>
<dbReference type="PROSITE" id="PS00624">
    <property type="entry name" value="GMC_OXRED_2"/>
    <property type="match status" value="1"/>
</dbReference>
<evidence type="ECO:0000256" key="5">
    <source>
        <dbReference type="ARBA" id="ARBA00022630"/>
    </source>
</evidence>
<keyword evidence="9" id="KW-0276">Fatty acid metabolism</keyword>
<evidence type="ECO:0000256" key="7">
    <source>
        <dbReference type="ARBA" id="ARBA00022692"/>
    </source>
</evidence>
<keyword evidence="12 14" id="KW-0472">Membrane</keyword>
<dbReference type="OrthoDB" id="6506036at2759"/>
<dbReference type="EMBL" id="OC856943">
    <property type="protein sequence ID" value="CAD7624500.1"/>
    <property type="molecule type" value="Genomic_DNA"/>
</dbReference>
<protein>
    <recommendedName>
        <fullName evidence="15">Glucose-methanol-choline oxidoreductase N-terminal domain-containing protein</fullName>
    </recommendedName>
</protein>
<reference evidence="16" key="1">
    <citation type="submission" date="2020-11" db="EMBL/GenBank/DDBJ databases">
        <authorList>
            <person name="Tran Van P."/>
        </authorList>
    </citation>
    <scope>NUCLEOTIDE SEQUENCE</scope>
</reference>
<accession>A0A7R9KKJ2</accession>
<evidence type="ECO:0000313" key="17">
    <source>
        <dbReference type="Proteomes" id="UP000759131"/>
    </source>
</evidence>
<dbReference type="GO" id="GO:0006633">
    <property type="term" value="P:fatty acid biosynthetic process"/>
    <property type="evidence" value="ECO:0007669"/>
    <property type="project" value="UniProtKB-KW"/>
</dbReference>
<dbReference type="InterPro" id="IPR002076">
    <property type="entry name" value="ELO_fam"/>
</dbReference>
<keyword evidence="5" id="KW-0285">Flavoprotein</keyword>
<dbReference type="Gene3D" id="3.50.50.60">
    <property type="entry name" value="FAD/NAD(P)-binding domain"/>
    <property type="match status" value="2"/>
</dbReference>
<dbReference type="SUPFAM" id="SSF54373">
    <property type="entry name" value="FAD-linked reductases, C-terminal domain"/>
    <property type="match status" value="1"/>
</dbReference>
<dbReference type="InterPro" id="IPR036188">
    <property type="entry name" value="FAD/NAD-bd_sf"/>
</dbReference>
<evidence type="ECO:0000256" key="14">
    <source>
        <dbReference type="SAM" id="Phobius"/>
    </source>
</evidence>
<dbReference type="Pfam" id="PF01151">
    <property type="entry name" value="ELO"/>
    <property type="match status" value="1"/>
</dbReference>
<dbReference type="PANTHER" id="PTHR11552">
    <property type="entry name" value="GLUCOSE-METHANOL-CHOLINE GMC OXIDOREDUCTASE"/>
    <property type="match status" value="1"/>
</dbReference>
<proteinExistence type="inferred from homology"/>
<keyword evidence="8" id="KW-0274">FAD</keyword>
<dbReference type="GO" id="GO:0016614">
    <property type="term" value="F:oxidoreductase activity, acting on CH-OH group of donors"/>
    <property type="evidence" value="ECO:0007669"/>
    <property type="project" value="InterPro"/>
</dbReference>
<comment type="cofactor">
    <cofactor evidence="1">
        <name>FAD</name>
        <dbReference type="ChEBI" id="CHEBI:57692"/>
    </cofactor>
</comment>
<evidence type="ECO:0000256" key="9">
    <source>
        <dbReference type="ARBA" id="ARBA00022832"/>
    </source>
</evidence>
<evidence type="ECO:0000256" key="1">
    <source>
        <dbReference type="ARBA" id="ARBA00001974"/>
    </source>
</evidence>
<dbReference type="InterPro" id="IPR030457">
    <property type="entry name" value="ELO_CS"/>
</dbReference>
<dbReference type="Pfam" id="PF05199">
    <property type="entry name" value="GMC_oxred_C"/>
    <property type="match status" value="1"/>
</dbReference>
<organism evidence="16">
    <name type="scientific">Medioppia subpectinata</name>
    <dbReference type="NCBI Taxonomy" id="1979941"/>
    <lineage>
        <taxon>Eukaryota</taxon>
        <taxon>Metazoa</taxon>
        <taxon>Ecdysozoa</taxon>
        <taxon>Arthropoda</taxon>
        <taxon>Chelicerata</taxon>
        <taxon>Arachnida</taxon>
        <taxon>Acari</taxon>
        <taxon>Acariformes</taxon>
        <taxon>Sarcoptiformes</taxon>
        <taxon>Oribatida</taxon>
        <taxon>Brachypylina</taxon>
        <taxon>Oppioidea</taxon>
        <taxon>Oppiidae</taxon>
        <taxon>Medioppia</taxon>
    </lineage>
</organism>
<evidence type="ECO:0000256" key="4">
    <source>
        <dbReference type="ARBA" id="ARBA00022516"/>
    </source>
</evidence>
<keyword evidence="13" id="KW-0275">Fatty acid biosynthesis</keyword>
<keyword evidence="7 14" id="KW-0812">Transmembrane</keyword>
<dbReference type="PANTHER" id="PTHR11552:SF147">
    <property type="entry name" value="CHOLINE DEHYDROGENASE, MITOCHONDRIAL"/>
    <property type="match status" value="1"/>
</dbReference>
<evidence type="ECO:0000256" key="12">
    <source>
        <dbReference type="ARBA" id="ARBA00023136"/>
    </source>
</evidence>
<evidence type="ECO:0000256" key="8">
    <source>
        <dbReference type="ARBA" id="ARBA00022827"/>
    </source>
</evidence>
<evidence type="ECO:0000256" key="6">
    <source>
        <dbReference type="ARBA" id="ARBA00022679"/>
    </source>
</evidence>
<keyword evidence="6" id="KW-0808">Transferase</keyword>
<evidence type="ECO:0000256" key="2">
    <source>
        <dbReference type="ARBA" id="ARBA00004141"/>
    </source>
</evidence>
<dbReference type="AlphaFoldDB" id="A0A7R9KKJ2"/>
<feature type="transmembrane region" description="Helical" evidence="14">
    <location>
        <begin position="165"/>
        <end position="188"/>
    </location>
</feature>
<feature type="domain" description="Glucose-methanol-choline oxidoreductase N-terminal" evidence="15">
    <location>
        <begin position="519"/>
        <end position="533"/>
    </location>
</feature>
<comment type="subcellular location">
    <subcellularLocation>
        <location evidence="2">Membrane</location>
        <topology evidence="2">Multi-pass membrane protein</topology>
    </subcellularLocation>
</comment>
<evidence type="ECO:0000256" key="10">
    <source>
        <dbReference type="ARBA" id="ARBA00022989"/>
    </source>
</evidence>